<protein>
    <submittedName>
        <fullName evidence="9">Cytochrome P450</fullName>
    </submittedName>
</protein>
<dbReference type="Pfam" id="PF00067">
    <property type="entry name" value="p450"/>
    <property type="match status" value="1"/>
</dbReference>
<evidence type="ECO:0000256" key="5">
    <source>
        <dbReference type="ARBA" id="ARBA00023002"/>
    </source>
</evidence>
<evidence type="ECO:0000256" key="6">
    <source>
        <dbReference type="ARBA" id="ARBA00023004"/>
    </source>
</evidence>
<sequence>MRDTQIMSLDLSMALQSGLWAIVILLPLLGGLCVLFLQFNRQTPFPDEAPRPLAEGYPILGVLRFFSDRYSMYFDGISLSKTGNFSFYFGKHQIVGISGLEARKVFFQSKAMNLSQGYTLLLATTPSFEASPRPPDEALHSSQWFRNTLASMMSKENLVANLPRIVNDINTNFKNATDPNTHTGIIDIFDEIGYIVYQSTMRVIGFNKIADSEELCSTTLKLFERIEDGTSPSRIIFPWLPTPAFLRRLGAGIQLYQTFKRLLQVGEDSDQNIDDVSQSLAKSGTPIKEIIGFVLGTLFASQVNTPICAAWLLVYLATNPHWLNLVRTEVDSVLKRHGAPDETPQETFRRLSIDVWESEFPLIQLCLRECIRLHLAGSTFRRNISGKSVPIGSTGEVIPKDAYLFYLVDEVHFNPDIYPNPNRWDPGRYLPNGSQSNDIPLSYLGWGAGRHPCVGMRLAKLTVTILISRFVSMFQFTLCNDQGDTVAEPPMPDRKLHSPRKPSVPVKLKVERI</sequence>
<dbReference type="GO" id="GO:0020037">
    <property type="term" value="F:heme binding"/>
    <property type="evidence" value="ECO:0007669"/>
    <property type="project" value="InterPro"/>
</dbReference>
<accession>A0A5N7DPN4</accession>
<evidence type="ECO:0000313" key="9">
    <source>
        <dbReference type="EMBL" id="KAE8408376.1"/>
    </source>
</evidence>
<keyword evidence="5" id="KW-0560">Oxidoreductase</keyword>
<dbReference type="InterPro" id="IPR050529">
    <property type="entry name" value="CYP450_sterol_14alpha_dmase"/>
</dbReference>
<keyword evidence="4 8" id="KW-0479">Metal-binding</keyword>
<dbReference type="PRINTS" id="PR00465">
    <property type="entry name" value="EP450IV"/>
</dbReference>
<evidence type="ECO:0000256" key="7">
    <source>
        <dbReference type="ARBA" id="ARBA00023033"/>
    </source>
</evidence>
<dbReference type="OrthoDB" id="1055148at2759"/>
<evidence type="ECO:0000256" key="2">
    <source>
        <dbReference type="ARBA" id="ARBA00010617"/>
    </source>
</evidence>
<gene>
    <name evidence="9" type="ORF">BDV37DRAFT_278867</name>
</gene>
<dbReference type="Proteomes" id="UP000325579">
    <property type="component" value="Unassembled WGS sequence"/>
</dbReference>
<dbReference type="InterPro" id="IPR036396">
    <property type="entry name" value="Cyt_P450_sf"/>
</dbReference>
<comment type="similarity">
    <text evidence="2">Belongs to the cytochrome P450 family.</text>
</comment>
<comment type="cofactor">
    <cofactor evidence="1 8">
        <name>heme</name>
        <dbReference type="ChEBI" id="CHEBI:30413"/>
    </cofactor>
</comment>
<evidence type="ECO:0000256" key="8">
    <source>
        <dbReference type="PIRSR" id="PIRSR602403-1"/>
    </source>
</evidence>
<evidence type="ECO:0000256" key="1">
    <source>
        <dbReference type="ARBA" id="ARBA00001971"/>
    </source>
</evidence>
<keyword evidence="6 8" id="KW-0408">Iron</keyword>
<accession>A0A5N6IAI9</accession>
<reference evidence="9 10" key="1">
    <citation type="submission" date="2019-04" db="EMBL/GenBank/DDBJ databases">
        <authorList>
            <consortium name="DOE Joint Genome Institute"/>
            <person name="Mondo S."/>
            <person name="Kjaerbolling I."/>
            <person name="Vesth T."/>
            <person name="Frisvad J.C."/>
            <person name="Nybo J.L."/>
            <person name="Theobald S."/>
            <person name="Kildgaard S."/>
            <person name="Isbrandt T."/>
            <person name="Kuo A."/>
            <person name="Sato A."/>
            <person name="Lyhne E.K."/>
            <person name="Kogle M.E."/>
            <person name="Wiebenga A."/>
            <person name="Kun R.S."/>
            <person name="Lubbers R.J."/>
            <person name="Makela M.R."/>
            <person name="Barry K."/>
            <person name="Chovatia M."/>
            <person name="Clum A."/>
            <person name="Daum C."/>
            <person name="Haridas S."/>
            <person name="He G."/>
            <person name="LaButti K."/>
            <person name="Lipzen A."/>
            <person name="Riley R."/>
            <person name="Salamov A."/>
            <person name="Simmons B.A."/>
            <person name="Magnuson J.K."/>
            <person name="Henrissat B."/>
            <person name="Mortensen U.H."/>
            <person name="Larsen T.O."/>
            <person name="Devries R.P."/>
            <person name="Grigoriev I.V."/>
            <person name="Machida M."/>
            <person name="Baker S.E."/>
            <person name="Andersen M.R."/>
            <person name="Cantor M.N."/>
            <person name="Hua S.X."/>
        </authorList>
    </citation>
    <scope>NUCLEOTIDE SEQUENCE [LARGE SCALE GENOMIC DNA]</scope>
    <source>
        <strain evidence="9 10">CBS 119388</strain>
    </source>
</reference>
<dbReference type="PANTHER" id="PTHR24304:SF2">
    <property type="entry name" value="24-HYDROXYCHOLESTEROL 7-ALPHA-HYDROXYLASE"/>
    <property type="match status" value="1"/>
</dbReference>
<dbReference type="GO" id="GO:0016705">
    <property type="term" value="F:oxidoreductase activity, acting on paired donors, with incorporation or reduction of molecular oxygen"/>
    <property type="evidence" value="ECO:0007669"/>
    <property type="project" value="InterPro"/>
</dbReference>
<dbReference type="InterPro" id="IPR001128">
    <property type="entry name" value="Cyt_P450"/>
</dbReference>
<evidence type="ECO:0000256" key="4">
    <source>
        <dbReference type="ARBA" id="ARBA00022723"/>
    </source>
</evidence>
<dbReference type="GO" id="GO:0004497">
    <property type="term" value="F:monooxygenase activity"/>
    <property type="evidence" value="ECO:0007669"/>
    <property type="project" value="UniProtKB-KW"/>
</dbReference>
<dbReference type="GO" id="GO:0005506">
    <property type="term" value="F:iron ion binding"/>
    <property type="evidence" value="ECO:0007669"/>
    <property type="project" value="InterPro"/>
</dbReference>
<dbReference type="EMBL" id="ML736743">
    <property type="protein sequence ID" value="KAE8408376.1"/>
    <property type="molecule type" value="Genomic_DNA"/>
</dbReference>
<dbReference type="GeneID" id="43670869"/>
<evidence type="ECO:0000313" key="10">
    <source>
        <dbReference type="Proteomes" id="UP000325579"/>
    </source>
</evidence>
<name>A0A5N7DPN4_9EURO</name>
<dbReference type="InterPro" id="IPR002403">
    <property type="entry name" value="Cyt_P450_E_grp-IV"/>
</dbReference>
<keyword evidence="3 8" id="KW-0349">Heme</keyword>
<dbReference type="PANTHER" id="PTHR24304">
    <property type="entry name" value="CYTOCHROME P450 FAMILY 7"/>
    <property type="match status" value="1"/>
</dbReference>
<evidence type="ECO:0000256" key="3">
    <source>
        <dbReference type="ARBA" id="ARBA00022617"/>
    </source>
</evidence>
<organism evidence="9 10">
    <name type="scientific">Aspergillus pseudonomiae</name>
    <dbReference type="NCBI Taxonomy" id="1506151"/>
    <lineage>
        <taxon>Eukaryota</taxon>
        <taxon>Fungi</taxon>
        <taxon>Dikarya</taxon>
        <taxon>Ascomycota</taxon>
        <taxon>Pezizomycotina</taxon>
        <taxon>Eurotiomycetes</taxon>
        <taxon>Eurotiomycetidae</taxon>
        <taxon>Eurotiales</taxon>
        <taxon>Aspergillaceae</taxon>
        <taxon>Aspergillus</taxon>
        <taxon>Aspergillus subgen. Circumdati</taxon>
    </lineage>
</organism>
<keyword evidence="7" id="KW-0503">Monooxygenase</keyword>
<feature type="binding site" description="axial binding residue" evidence="8">
    <location>
        <position position="453"/>
    </location>
    <ligand>
        <name>heme</name>
        <dbReference type="ChEBI" id="CHEBI:30413"/>
    </ligand>
    <ligandPart>
        <name>Fe</name>
        <dbReference type="ChEBI" id="CHEBI:18248"/>
    </ligandPart>
</feature>
<dbReference type="Gene3D" id="1.10.630.10">
    <property type="entry name" value="Cytochrome P450"/>
    <property type="match status" value="1"/>
</dbReference>
<proteinExistence type="inferred from homology"/>
<dbReference type="AlphaFoldDB" id="A0A5N7DPN4"/>
<dbReference type="RefSeq" id="XP_031945695.1">
    <property type="nucleotide sequence ID" value="XM_032086178.1"/>
</dbReference>
<dbReference type="SUPFAM" id="SSF48264">
    <property type="entry name" value="Cytochrome P450"/>
    <property type="match status" value="1"/>
</dbReference>
<dbReference type="CDD" id="cd00302">
    <property type="entry name" value="cytochrome_P450"/>
    <property type="match status" value="1"/>
</dbReference>
<keyword evidence="10" id="KW-1185">Reference proteome</keyword>